<dbReference type="GO" id="GO:0008360">
    <property type="term" value="P:regulation of cell shape"/>
    <property type="evidence" value="ECO:0007669"/>
    <property type="project" value="UniProtKB-KW"/>
</dbReference>
<keyword evidence="6" id="KW-0963">Cytoplasm</keyword>
<keyword evidence="10" id="KW-0472">Membrane</keyword>
<evidence type="ECO:0000256" key="2">
    <source>
        <dbReference type="ARBA" id="ARBA00004193"/>
    </source>
</evidence>
<dbReference type="GO" id="GO:0003779">
    <property type="term" value="F:actin binding"/>
    <property type="evidence" value="ECO:0007669"/>
    <property type="project" value="InterPro"/>
</dbReference>
<evidence type="ECO:0000256" key="10">
    <source>
        <dbReference type="ARBA" id="ARBA00023136"/>
    </source>
</evidence>
<evidence type="ECO:0000313" key="19">
    <source>
        <dbReference type="EMBL" id="CAG8613896.1"/>
    </source>
</evidence>
<evidence type="ECO:0000256" key="5">
    <source>
        <dbReference type="ARBA" id="ARBA00022475"/>
    </source>
</evidence>
<evidence type="ECO:0000256" key="15">
    <source>
        <dbReference type="SAM" id="MobiDB-lite"/>
    </source>
</evidence>
<evidence type="ECO:0000256" key="4">
    <source>
        <dbReference type="ARBA" id="ARBA00005720"/>
    </source>
</evidence>
<dbReference type="PANTHER" id="PTHR13502">
    <property type="entry name" value="CDC42 SMALL EFFECTOR PROTEIN HOMOLOG"/>
    <property type="match status" value="1"/>
</dbReference>
<dbReference type="CDD" id="cd01205">
    <property type="entry name" value="EVH1_WASP-like"/>
    <property type="match status" value="1"/>
</dbReference>
<keyword evidence="7" id="KW-0597">Phosphoprotein</keyword>
<dbReference type="Proteomes" id="UP000789739">
    <property type="component" value="Unassembled WGS sequence"/>
</dbReference>
<dbReference type="InterPro" id="IPR000095">
    <property type="entry name" value="CRIB_dom"/>
</dbReference>
<dbReference type="SMART" id="SM00461">
    <property type="entry name" value="WH1"/>
    <property type="match status" value="1"/>
</dbReference>
<organism evidence="19 20">
    <name type="scientific">Paraglomus brasilianum</name>
    <dbReference type="NCBI Taxonomy" id="144538"/>
    <lineage>
        <taxon>Eukaryota</taxon>
        <taxon>Fungi</taxon>
        <taxon>Fungi incertae sedis</taxon>
        <taxon>Mucoromycota</taxon>
        <taxon>Glomeromycotina</taxon>
        <taxon>Glomeromycetes</taxon>
        <taxon>Paraglomerales</taxon>
        <taxon>Paraglomeraceae</taxon>
        <taxon>Paraglomus</taxon>
    </lineage>
</organism>
<feature type="compositionally biased region" description="Pro residues" evidence="15">
    <location>
        <begin position="293"/>
        <end position="311"/>
    </location>
</feature>
<sequence length="518" mass="54713">MPSVTLANPDDKRNIRKAVPSPANKIINATVARLYVAYPDPNAWTYTNLMGAIVFAFDVGKKSFFFRLVDLTANRGIVWEQELYTDFVYNQERPFFHTFSTDKYLAAFSFADEIEAAVFYKKVMNRERIIKAKTQKQSNTGIFGGGKKSKKGKKRGKIDKAAIGAPTDFRHLGHIGWSAESGFDVQNIDPSWKDLFDRLGQLGVSQELIAKNTGFIKDLIEANGGMPKAPSARPTKAALSTPTVSTVKAKTPPPPPARKKPPPPPPSRTKAKTPPSPPTRSRNVSPSINRNILPPPPPVKVQAAPPPPPIVRPSAFVSAPPPPPPAPPAVRPLTSTHAPPPPPLPPARTTAAPPPPPPPLPPARTQPVSNSAPPPPPPPPPAVSSAPPPPPPPPPPPVSNAPPPPPPPPPPVSNAPPPPPPPPPSLPGGPSATRAVPSPDAGRSNLMAAIRQTGGTVGAGLRSVGEPRSAPVTYDEPEPSSPGGDSNDLAKIIANALISRSSAIQHDSGNIFIMWIED</sequence>
<name>A0A9N9GL83_9GLOM</name>
<dbReference type="AlphaFoldDB" id="A0A9N9GL83"/>
<dbReference type="OrthoDB" id="8963340at2759"/>
<feature type="compositionally biased region" description="Pro residues" evidence="15">
    <location>
        <begin position="372"/>
        <end position="427"/>
    </location>
</feature>
<dbReference type="Pfam" id="PF00568">
    <property type="entry name" value="WH1"/>
    <property type="match status" value="1"/>
</dbReference>
<evidence type="ECO:0000256" key="12">
    <source>
        <dbReference type="ARBA" id="ARBA00023212"/>
    </source>
</evidence>
<dbReference type="InterPro" id="IPR039056">
    <property type="entry name" value="SPEC"/>
</dbReference>
<evidence type="ECO:0000256" key="7">
    <source>
        <dbReference type="ARBA" id="ARBA00022553"/>
    </source>
</evidence>
<dbReference type="Gene3D" id="3.90.810.10">
    <property type="entry name" value="CRIB domain"/>
    <property type="match status" value="1"/>
</dbReference>
<feature type="compositionally biased region" description="Low complexity" evidence="15">
    <location>
        <begin position="279"/>
        <end position="292"/>
    </location>
</feature>
<evidence type="ECO:0000256" key="8">
    <source>
        <dbReference type="ARBA" id="ARBA00022737"/>
    </source>
</evidence>
<feature type="domain" description="CRIB" evidence="16">
    <location>
        <begin position="163"/>
        <end position="176"/>
    </location>
</feature>
<dbReference type="GO" id="GO:0005634">
    <property type="term" value="C:nucleus"/>
    <property type="evidence" value="ECO:0007669"/>
    <property type="project" value="UniProtKB-SubCell"/>
</dbReference>
<feature type="domain" description="WH1" evidence="17">
    <location>
        <begin position="19"/>
        <end position="130"/>
    </location>
</feature>
<dbReference type="SMART" id="SM00285">
    <property type="entry name" value="PBD"/>
    <property type="match status" value="1"/>
</dbReference>
<feature type="domain" description="WH2" evidence="18">
    <location>
        <begin position="442"/>
        <end position="464"/>
    </location>
</feature>
<dbReference type="GO" id="GO:0031267">
    <property type="term" value="F:small GTPase binding"/>
    <property type="evidence" value="ECO:0007669"/>
    <property type="project" value="InterPro"/>
</dbReference>
<comment type="similarity">
    <text evidence="4">Belongs to the CDC42SE/SPEC family.</text>
</comment>
<dbReference type="Gene3D" id="2.30.29.30">
    <property type="entry name" value="Pleckstrin-homology domain (PH domain)/Phosphotyrosine-binding domain (PTB)"/>
    <property type="match status" value="1"/>
</dbReference>
<keyword evidence="11" id="KW-0564">Palmitate</keyword>
<dbReference type="PROSITE" id="PS50108">
    <property type="entry name" value="CRIB"/>
    <property type="match status" value="1"/>
</dbReference>
<keyword evidence="8" id="KW-0677">Repeat</keyword>
<dbReference type="SUPFAM" id="SSF50729">
    <property type="entry name" value="PH domain-like"/>
    <property type="match status" value="1"/>
</dbReference>
<keyword evidence="20" id="KW-1185">Reference proteome</keyword>
<comment type="caution">
    <text evidence="19">The sequence shown here is derived from an EMBL/GenBank/DDBJ whole genome shotgun (WGS) entry which is preliminary data.</text>
</comment>
<evidence type="ECO:0000256" key="14">
    <source>
        <dbReference type="ARBA" id="ARBA00023288"/>
    </source>
</evidence>
<keyword evidence="13" id="KW-0539">Nucleus</keyword>
<evidence type="ECO:0000256" key="11">
    <source>
        <dbReference type="ARBA" id="ARBA00023139"/>
    </source>
</evidence>
<evidence type="ECO:0000259" key="16">
    <source>
        <dbReference type="PROSITE" id="PS50108"/>
    </source>
</evidence>
<dbReference type="PROSITE" id="PS51082">
    <property type="entry name" value="WH2"/>
    <property type="match status" value="1"/>
</dbReference>
<accession>A0A9N9GL83</accession>
<proteinExistence type="inferred from homology"/>
<protein>
    <submittedName>
        <fullName evidence="19">3261_t:CDS:1</fullName>
    </submittedName>
</protein>
<comment type="subcellular location">
    <subcellularLocation>
        <location evidence="2">Cell membrane</location>
        <topology evidence="2">Lipid-anchor</topology>
    </subcellularLocation>
    <subcellularLocation>
        <location evidence="3">Cytoplasm</location>
        <location evidence="3">Cytoskeleton</location>
    </subcellularLocation>
    <subcellularLocation>
        <location evidence="1">Nucleus</location>
    </subcellularLocation>
</comment>
<dbReference type="InterPro" id="IPR011993">
    <property type="entry name" value="PH-like_dom_sf"/>
</dbReference>
<dbReference type="InterPro" id="IPR033927">
    <property type="entry name" value="WASPfam_EVH1"/>
</dbReference>
<evidence type="ECO:0000259" key="18">
    <source>
        <dbReference type="PROSITE" id="PS51082"/>
    </source>
</evidence>
<dbReference type="GO" id="GO:0035023">
    <property type="term" value="P:regulation of Rho protein signal transduction"/>
    <property type="evidence" value="ECO:0007669"/>
    <property type="project" value="InterPro"/>
</dbReference>
<keyword evidence="12" id="KW-0206">Cytoskeleton</keyword>
<dbReference type="InterPro" id="IPR036936">
    <property type="entry name" value="CRIB_dom_sf"/>
</dbReference>
<dbReference type="GO" id="GO:0030479">
    <property type="term" value="C:actin cortical patch"/>
    <property type="evidence" value="ECO:0007669"/>
    <property type="project" value="UniProtKB-ARBA"/>
</dbReference>
<gene>
    <name evidence="19" type="ORF">PBRASI_LOCUS8323</name>
</gene>
<feature type="compositionally biased region" description="Low complexity" evidence="15">
    <location>
        <begin position="240"/>
        <end position="250"/>
    </location>
</feature>
<evidence type="ECO:0000256" key="1">
    <source>
        <dbReference type="ARBA" id="ARBA00004123"/>
    </source>
</evidence>
<evidence type="ECO:0000256" key="3">
    <source>
        <dbReference type="ARBA" id="ARBA00004245"/>
    </source>
</evidence>
<feature type="compositionally biased region" description="Pro residues" evidence="15">
    <location>
        <begin position="251"/>
        <end position="267"/>
    </location>
</feature>
<dbReference type="Pfam" id="PF00786">
    <property type="entry name" value="PBD"/>
    <property type="match status" value="1"/>
</dbReference>
<dbReference type="EMBL" id="CAJVPI010001461">
    <property type="protein sequence ID" value="CAG8613896.1"/>
    <property type="molecule type" value="Genomic_DNA"/>
</dbReference>
<dbReference type="PANTHER" id="PTHR13502:SF9">
    <property type="entry name" value="CRIB DOMAIN-CONTAINING PROTEIN"/>
    <property type="match status" value="1"/>
</dbReference>
<keyword evidence="5" id="KW-1003">Cell membrane</keyword>
<dbReference type="GO" id="GO:0071933">
    <property type="term" value="F:Arp2/3 complex binding"/>
    <property type="evidence" value="ECO:0007669"/>
    <property type="project" value="UniProtKB-ARBA"/>
</dbReference>
<dbReference type="GO" id="GO:0007015">
    <property type="term" value="P:actin filament organization"/>
    <property type="evidence" value="ECO:0007669"/>
    <property type="project" value="UniProtKB-ARBA"/>
</dbReference>
<reference evidence="19" key="1">
    <citation type="submission" date="2021-06" db="EMBL/GenBank/DDBJ databases">
        <authorList>
            <person name="Kallberg Y."/>
            <person name="Tangrot J."/>
            <person name="Rosling A."/>
        </authorList>
    </citation>
    <scope>NUCLEOTIDE SEQUENCE</scope>
    <source>
        <strain evidence="19">BR232B</strain>
    </source>
</reference>
<evidence type="ECO:0000256" key="9">
    <source>
        <dbReference type="ARBA" id="ARBA00022960"/>
    </source>
</evidence>
<feature type="compositionally biased region" description="Pro residues" evidence="15">
    <location>
        <begin position="319"/>
        <end position="330"/>
    </location>
</feature>
<feature type="region of interest" description="Disordered" evidence="15">
    <location>
        <begin position="226"/>
        <end position="487"/>
    </location>
</feature>
<feature type="compositionally biased region" description="Pro residues" evidence="15">
    <location>
        <begin position="338"/>
        <end position="364"/>
    </location>
</feature>
<keyword evidence="14" id="KW-0449">Lipoprotein</keyword>
<evidence type="ECO:0000256" key="6">
    <source>
        <dbReference type="ARBA" id="ARBA00022490"/>
    </source>
</evidence>
<dbReference type="PROSITE" id="PS50229">
    <property type="entry name" value="WH1"/>
    <property type="match status" value="1"/>
</dbReference>
<evidence type="ECO:0000256" key="13">
    <source>
        <dbReference type="ARBA" id="ARBA00023242"/>
    </source>
</evidence>
<dbReference type="InterPro" id="IPR003124">
    <property type="entry name" value="WH2_dom"/>
</dbReference>
<dbReference type="InterPro" id="IPR000697">
    <property type="entry name" value="WH1/EVH1_dom"/>
</dbReference>
<dbReference type="CDD" id="cd00132">
    <property type="entry name" value="CRIB"/>
    <property type="match status" value="1"/>
</dbReference>
<dbReference type="FunFam" id="2.30.29.30:FF:000281">
    <property type="entry name" value="Actin associated protein"/>
    <property type="match status" value="1"/>
</dbReference>
<evidence type="ECO:0000259" key="17">
    <source>
        <dbReference type="PROSITE" id="PS50229"/>
    </source>
</evidence>
<evidence type="ECO:0000313" key="20">
    <source>
        <dbReference type="Proteomes" id="UP000789739"/>
    </source>
</evidence>
<dbReference type="GO" id="GO:0005886">
    <property type="term" value="C:plasma membrane"/>
    <property type="evidence" value="ECO:0007669"/>
    <property type="project" value="UniProtKB-SubCell"/>
</dbReference>
<keyword evidence="9" id="KW-0133">Cell shape</keyword>